<evidence type="ECO:0000313" key="5">
    <source>
        <dbReference type="EMBL" id="MEO9247165.1"/>
    </source>
</evidence>
<dbReference type="RefSeq" id="WP_347919610.1">
    <property type="nucleotide sequence ID" value="NZ_JBDXMX010000002.1"/>
</dbReference>
<protein>
    <submittedName>
        <fullName evidence="5">Substrate-binding domain-containing protein</fullName>
    </submittedName>
</protein>
<dbReference type="CDD" id="cd06267">
    <property type="entry name" value="PBP1_LacI_sugar_binding-like"/>
    <property type="match status" value="1"/>
</dbReference>
<gene>
    <name evidence="5" type="ORF">ABDK96_05685</name>
</gene>
<evidence type="ECO:0000313" key="6">
    <source>
        <dbReference type="Proteomes" id="UP001484097"/>
    </source>
</evidence>
<evidence type="ECO:0000256" key="2">
    <source>
        <dbReference type="ARBA" id="ARBA00023125"/>
    </source>
</evidence>
<dbReference type="InterPro" id="IPR046335">
    <property type="entry name" value="LacI/GalR-like_sensor"/>
</dbReference>
<evidence type="ECO:0000256" key="1">
    <source>
        <dbReference type="ARBA" id="ARBA00023015"/>
    </source>
</evidence>
<reference evidence="5 6" key="1">
    <citation type="submission" date="2024-05" db="EMBL/GenBank/DDBJ databases">
        <authorList>
            <person name="Yi C."/>
        </authorList>
    </citation>
    <scope>NUCLEOTIDE SEQUENCE [LARGE SCALE GENOMIC DNA]</scope>
    <source>
        <strain evidence="5 6">XS13</strain>
    </source>
</reference>
<evidence type="ECO:0000259" key="4">
    <source>
        <dbReference type="Pfam" id="PF13377"/>
    </source>
</evidence>
<dbReference type="SUPFAM" id="SSF53822">
    <property type="entry name" value="Periplasmic binding protein-like I"/>
    <property type="match status" value="1"/>
</dbReference>
<accession>A0ABV0II54</accession>
<keyword evidence="6" id="KW-1185">Reference proteome</keyword>
<sequence length="241" mass="25688">MKSPSTGEDPARERAVLERLIGRVDGFILTSSRLSNAEVTALSDRAGIVMLNRHVEGISCSLVDQDQGSRHIITHLAALGHTRVAYASGPSSSWVRHQRWNALSGYAQASGLAIHQLGPFRPSLEDGPAAAEEVLRTDATAVVAHNDLLAIGIIQHVQGNGLAVPADLSVVGYDDMFVSRFCTPSLTTLGGQYEAAAHHGVEMLVEGRRNQVVVLPSSLAIRESTGPAPGDRHCTAPHRRS</sequence>
<dbReference type="Pfam" id="PF13377">
    <property type="entry name" value="Peripla_BP_3"/>
    <property type="match status" value="1"/>
</dbReference>
<feature type="domain" description="Transcriptional regulator LacI/GalR-like sensor" evidence="4">
    <location>
        <begin position="74"/>
        <end position="225"/>
    </location>
</feature>
<dbReference type="InterPro" id="IPR028082">
    <property type="entry name" value="Peripla_BP_I"/>
</dbReference>
<dbReference type="EMBL" id="JBDXMX010000002">
    <property type="protein sequence ID" value="MEO9247165.1"/>
    <property type="molecule type" value="Genomic_DNA"/>
</dbReference>
<name>A0ABV0II54_9MICC</name>
<organism evidence="5 6">
    <name type="scientific">Citricoccus nitrophenolicus</name>
    <dbReference type="NCBI Taxonomy" id="863575"/>
    <lineage>
        <taxon>Bacteria</taxon>
        <taxon>Bacillati</taxon>
        <taxon>Actinomycetota</taxon>
        <taxon>Actinomycetes</taxon>
        <taxon>Micrococcales</taxon>
        <taxon>Micrococcaceae</taxon>
        <taxon>Citricoccus</taxon>
    </lineage>
</organism>
<keyword evidence="1" id="KW-0805">Transcription regulation</keyword>
<dbReference type="PANTHER" id="PTHR30146:SF138">
    <property type="entry name" value="TRANSCRIPTIONAL REGULATORY PROTEIN"/>
    <property type="match status" value="1"/>
</dbReference>
<dbReference type="PANTHER" id="PTHR30146">
    <property type="entry name" value="LACI-RELATED TRANSCRIPTIONAL REPRESSOR"/>
    <property type="match status" value="1"/>
</dbReference>
<evidence type="ECO:0000256" key="3">
    <source>
        <dbReference type="ARBA" id="ARBA00023163"/>
    </source>
</evidence>
<proteinExistence type="predicted"/>
<dbReference type="Proteomes" id="UP001484097">
    <property type="component" value="Unassembled WGS sequence"/>
</dbReference>
<comment type="caution">
    <text evidence="5">The sequence shown here is derived from an EMBL/GenBank/DDBJ whole genome shotgun (WGS) entry which is preliminary data.</text>
</comment>
<keyword evidence="3" id="KW-0804">Transcription</keyword>
<dbReference type="Gene3D" id="3.40.50.2300">
    <property type="match status" value="2"/>
</dbReference>
<keyword evidence="2" id="KW-0238">DNA-binding</keyword>